<name>A0A6B2LD99_9EUKA</name>
<dbReference type="PROSITE" id="PS51184">
    <property type="entry name" value="JMJC"/>
    <property type="match status" value="1"/>
</dbReference>
<accession>A0A6B2LD99</accession>
<dbReference type="SUPFAM" id="SSF51197">
    <property type="entry name" value="Clavaminate synthase-like"/>
    <property type="match status" value="1"/>
</dbReference>
<dbReference type="EMBL" id="GIBP01005749">
    <property type="protein sequence ID" value="NDV34718.1"/>
    <property type="molecule type" value="Transcribed_RNA"/>
</dbReference>
<reference evidence="2" key="1">
    <citation type="journal article" date="2020" name="J. Eukaryot. Microbiol.">
        <title>De novo Sequencing, Assembly and Annotation of the Transcriptome for the Free-Living Testate Amoeba Arcella intermedia.</title>
        <authorList>
            <person name="Ribeiro G.M."/>
            <person name="Porfirio-Sousa A.L."/>
            <person name="Maurer-Alcala X.X."/>
            <person name="Katz L.A."/>
            <person name="Lahr D.J.G."/>
        </authorList>
    </citation>
    <scope>NUCLEOTIDE SEQUENCE</scope>
</reference>
<dbReference type="PANTHER" id="PTHR12461:SF100">
    <property type="entry name" value="JMJC DOMAIN-CONTAINING PROTEIN 4"/>
    <property type="match status" value="1"/>
</dbReference>
<dbReference type="Pfam" id="PF13621">
    <property type="entry name" value="Cupin_8"/>
    <property type="match status" value="1"/>
</dbReference>
<proteinExistence type="predicted"/>
<dbReference type="InterPro" id="IPR041667">
    <property type="entry name" value="Cupin_8"/>
</dbReference>
<dbReference type="Gene3D" id="2.60.120.650">
    <property type="entry name" value="Cupin"/>
    <property type="match status" value="1"/>
</dbReference>
<dbReference type="InterPro" id="IPR003347">
    <property type="entry name" value="JmjC_dom"/>
</dbReference>
<dbReference type="AlphaFoldDB" id="A0A6B2LD99"/>
<feature type="domain" description="JmjC" evidence="1">
    <location>
        <begin position="122"/>
        <end position="280"/>
    </location>
</feature>
<evidence type="ECO:0000259" key="1">
    <source>
        <dbReference type="PROSITE" id="PS51184"/>
    </source>
</evidence>
<organism evidence="2">
    <name type="scientific">Arcella intermedia</name>
    <dbReference type="NCBI Taxonomy" id="1963864"/>
    <lineage>
        <taxon>Eukaryota</taxon>
        <taxon>Amoebozoa</taxon>
        <taxon>Tubulinea</taxon>
        <taxon>Elardia</taxon>
        <taxon>Arcellinida</taxon>
        <taxon>Sphaerothecina</taxon>
        <taxon>Arcellidae</taxon>
        <taxon>Arcella</taxon>
    </lineage>
</organism>
<protein>
    <recommendedName>
        <fullName evidence="1">JmjC domain-containing protein</fullName>
    </recommendedName>
</protein>
<dbReference type="PANTHER" id="PTHR12461">
    <property type="entry name" value="HYPOXIA-INDUCIBLE FACTOR 1 ALPHA INHIBITOR-RELATED"/>
    <property type="match status" value="1"/>
</dbReference>
<evidence type="ECO:0000313" key="2">
    <source>
        <dbReference type="EMBL" id="NDV34718.1"/>
    </source>
</evidence>
<sequence length="280" mass="31936">MYSGHVVQDGDVCEVVDIPASVEEFVEKYQSTHKPVVFRPKGGLAGIGWKTDLWTKEYLLEKIGNPMVWAESTQSGNFGIEAQTAEMTLEALLAHSFMNYSADMPHYYLNLQQPEKNRIMLPPLSHLTSDFSVPSFFMSTPLTAVNLWIGSSDPKKGKTSGLHHDEGDNLYVIIKGKKKIKLYSPLDQYNVYPKGYLTRLEPSGRHHYCSGTQSHWSYISPSSTQETIDSIYPRFNQAKLLECMVNEGEMLFLPHGWWHQVTSYGHHFAINIWIEPYTQK</sequence>
<dbReference type="SMART" id="SM00558">
    <property type="entry name" value="JmjC"/>
    <property type="match status" value="1"/>
</dbReference>